<dbReference type="EMBL" id="JRLY01000001">
    <property type="protein sequence ID" value="KGO94840.1"/>
    <property type="molecule type" value="Genomic_DNA"/>
</dbReference>
<dbReference type="OrthoDB" id="1376076at2"/>
<keyword evidence="2" id="KW-1185">Reference proteome</keyword>
<dbReference type="eggNOG" id="ENOG503155B">
    <property type="taxonomic scope" value="Bacteria"/>
</dbReference>
<evidence type="ECO:0000313" key="1">
    <source>
        <dbReference type="EMBL" id="KGO94840.1"/>
    </source>
</evidence>
<dbReference type="RefSeq" id="WP_026992220.1">
    <property type="nucleotide sequence ID" value="NZ_JRLY01000001.1"/>
</dbReference>
<accession>A0A0A2N303</accession>
<protein>
    <submittedName>
        <fullName evidence="1">Uncharacterized protein</fullName>
    </submittedName>
</protein>
<gene>
    <name evidence="1" type="ORF">Q766_01615</name>
</gene>
<dbReference type="STRING" id="1121898.GCA_000422725_00796"/>
<dbReference type="Proteomes" id="UP000030111">
    <property type="component" value="Unassembled WGS sequence"/>
</dbReference>
<evidence type="ECO:0000313" key="2">
    <source>
        <dbReference type="Proteomes" id="UP000030111"/>
    </source>
</evidence>
<comment type="caution">
    <text evidence="1">The sequence shown here is derived from an EMBL/GenBank/DDBJ whole genome shotgun (WGS) entry which is preliminary data.</text>
</comment>
<organism evidence="1 2">
    <name type="scientific">Flavobacterium subsaxonicum WB 4.1-42 = DSM 21790</name>
    <dbReference type="NCBI Taxonomy" id="1121898"/>
    <lineage>
        <taxon>Bacteria</taxon>
        <taxon>Pseudomonadati</taxon>
        <taxon>Bacteroidota</taxon>
        <taxon>Flavobacteriia</taxon>
        <taxon>Flavobacteriales</taxon>
        <taxon>Flavobacteriaceae</taxon>
        <taxon>Flavobacterium</taxon>
    </lineage>
</organism>
<proteinExistence type="predicted"/>
<sequence length="100" mass="11443">MSTTELKFEIIKKIMETDEEGLNNKIQNILSQYYPEKEPETKEPEPYNSNQIIAYKADGQALTIKDLKTEILEIIDDTCKGSAPATHCKVKTRLKGILWL</sequence>
<name>A0A0A2N303_9FLAO</name>
<dbReference type="AlphaFoldDB" id="A0A0A2N303"/>
<reference evidence="1 2" key="1">
    <citation type="submission" date="2013-09" db="EMBL/GenBank/DDBJ databases">
        <authorList>
            <person name="Zeng Z."/>
            <person name="Chen C."/>
        </authorList>
    </citation>
    <scope>NUCLEOTIDE SEQUENCE [LARGE SCALE GENOMIC DNA]</scope>
    <source>
        <strain evidence="1 2">WB 4.1-42</strain>
    </source>
</reference>